<keyword evidence="4" id="KW-0934">Plastid</keyword>
<dbReference type="Proteomes" id="UP001642484">
    <property type="component" value="Unassembled WGS sequence"/>
</dbReference>
<feature type="domain" description="Starch synthase catalytic" evidence="6">
    <location>
        <begin position="238"/>
        <end position="285"/>
    </location>
</feature>
<evidence type="ECO:0000256" key="3">
    <source>
        <dbReference type="ARBA" id="ARBA00022679"/>
    </source>
</evidence>
<feature type="compositionally biased region" description="Low complexity" evidence="5">
    <location>
        <begin position="70"/>
        <end position="92"/>
    </location>
</feature>
<feature type="region of interest" description="Disordered" evidence="5">
    <location>
        <begin position="1"/>
        <end position="92"/>
    </location>
</feature>
<evidence type="ECO:0000256" key="2">
    <source>
        <dbReference type="ARBA" id="ARBA00022676"/>
    </source>
</evidence>
<name>A0ABP0RZC7_9DINO</name>
<comment type="subcellular location">
    <subcellularLocation>
        <location evidence="1">Plastid</location>
        <location evidence="1">Amyloplast</location>
    </subcellularLocation>
</comment>
<evidence type="ECO:0000313" key="7">
    <source>
        <dbReference type="EMBL" id="CAK9105296.1"/>
    </source>
</evidence>
<evidence type="ECO:0000256" key="1">
    <source>
        <dbReference type="ARBA" id="ARBA00004602"/>
    </source>
</evidence>
<proteinExistence type="predicted"/>
<evidence type="ECO:0000256" key="4">
    <source>
        <dbReference type="ARBA" id="ARBA00023234"/>
    </source>
</evidence>
<dbReference type="EMBL" id="CAXAMN010026712">
    <property type="protein sequence ID" value="CAK9105296.1"/>
    <property type="molecule type" value="Genomic_DNA"/>
</dbReference>
<sequence length="332" mass="33196">MSAPSQNPAVVPVAKPAEVSAQAKSRDEAPQANELKKQAATTPQGGAAAPASKASALGGKGGGKGMNTMSPASGGTAAAAPKAKSAPAPPTSAAAIVEEGKKPMTAAARISATGSSLAKGVGAKAEPQAKPKAKAKMAAMSSRPLPRDTMGAAPTSVLNIVSGQPVPATQAGTSAYATSTVGPARTYAKSAAGAVNGEVPKAGPPAVAMGRALAAGRPAMQMVNGKPVTTITKKYQLVFVTGEVAPFSKTGGLGEAMDGLPIALAALGHRCMVISPRYDQYSEAWDTGYWGSVTMGGKQESVHFFPHLQAEGGLCFCGSPNLLGACQWFDRL</sequence>
<dbReference type="Gene3D" id="3.40.50.2000">
    <property type="entry name" value="Glycogen Phosphorylase B"/>
    <property type="match status" value="1"/>
</dbReference>
<accession>A0ABP0RZC7</accession>
<dbReference type="PANTHER" id="PTHR45825">
    <property type="entry name" value="GRANULE-BOUND STARCH SYNTHASE 1, CHLOROPLASTIC/AMYLOPLASTIC"/>
    <property type="match status" value="1"/>
</dbReference>
<keyword evidence="2" id="KW-0328">Glycosyltransferase</keyword>
<dbReference type="Pfam" id="PF08323">
    <property type="entry name" value="Glyco_transf_5"/>
    <property type="match status" value="1"/>
</dbReference>
<feature type="compositionally biased region" description="Basic and acidic residues" evidence="5">
    <location>
        <begin position="24"/>
        <end position="37"/>
    </location>
</feature>
<organism evidence="7 8">
    <name type="scientific">Durusdinium trenchii</name>
    <dbReference type="NCBI Taxonomy" id="1381693"/>
    <lineage>
        <taxon>Eukaryota</taxon>
        <taxon>Sar</taxon>
        <taxon>Alveolata</taxon>
        <taxon>Dinophyceae</taxon>
        <taxon>Suessiales</taxon>
        <taxon>Symbiodiniaceae</taxon>
        <taxon>Durusdinium</taxon>
    </lineage>
</organism>
<evidence type="ECO:0000256" key="5">
    <source>
        <dbReference type="SAM" id="MobiDB-lite"/>
    </source>
</evidence>
<dbReference type="SUPFAM" id="SSF53756">
    <property type="entry name" value="UDP-Glycosyltransferase/glycogen phosphorylase"/>
    <property type="match status" value="1"/>
</dbReference>
<protein>
    <recommendedName>
        <fullName evidence="6">Starch synthase catalytic domain-containing protein</fullName>
    </recommendedName>
</protein>
<evidence type="ECO:0000313" key="8">
    <source>
        <dbReference type="Proteomes" id="UP001642484"/>
    </source>
</evidence>
<gene>
    <name evidence="7" type="ORF">CCMP2556_LOCUS49287</name>
</gene>
<dbReference type="InterPro" id="IPR013534">
    <property type="entry name" value="Starch_synth_cat_dom"/>
</dbReference>
<dbReference type="PANTHER" id="PTHR45825:SF11">
    <property type="entry name" value="ALPHA AMYLASE DOMAIN-CONTAINING PROTEIN"/>
    <property type="match status" value="1"/>
</dbReference>
<feature type="compositionally biased region" description="Low complexity" evidence="5">
    <location>
        <begin position="38"/>
        <end position="57"/>
    </location>
</feature>
<keyword evidence="3" id="KW-0808">Transferase</keyword>
<comment type="caution">
    <text evidence="7">The sequence shown here is derived from an EMBL/GenBank/DDBJ whole genome shotgun (WGS) entry which is preliminary data.</text>
</comment>
<feature type="compositionally biased region" description="Low complexity" evidence="5">
    <location>
        <begin position="8"/>
        <end position="17"/>
    </location>
</feature>
<evidence type="ECO:0000259" key="6">
    <source>
        <dbReference type="Pfam" id="PF08323"/>
    </source>
</evidence>
<keyword evidence="4" id="KW-0035">Amyloplast</keyword>
<keyword evidence="8" id="KW-1185">Reference proteome</keyword>
<reference evidence="7 8" key="1">
    <citation type="submission" date="2024-02" db="EMBL/GenBank/DDBJ databases">
        <authorList>
            <person name="Chen Y."/>
            <person name="Shah S."/>
            <person name="Dougan E. K."/>
            <person name="Thang M."/>
            <person name="Chan C."/>
        </authorList>
    </citation>
    <scope>NUCLEOTIDE SEQUENCE [LARGE SCALE GENOMIC DNA]</scope>
</reference>